<organism evidence="1 2">
    <name type="scientific">Rhizoclosmatium globosum</name>
    <dbReference type="NCBI Taxonomy" id="329046"/>
    <lineage>
        <taxon>Eukaryota</taxon>
        <taxon>Fungi</taxon>
        <taxon>Fungi incertae sedis</taxon>
        <taxon>Chytridiomycota</taxon>
        <taxon>Chytridiomycota incertae sedis</taxon>
        <taxon>Chytridiomycetes</taxon>
        <taxon>Chytridiales</taxon>
        <taxon>Chytriomycetaceae</taxon>
        <taxon>Rhizoclosmatium</taxon>
    </lineage>
</organism>
<evidence type="ECO:0000313" key="1">
    <source>
        <dbReference type="EMBL" id="ORY43520.1"/>
    </source>
</evidence>
<name>A0A1Y2C913_9FUNG</name>
<dbReference type="EMBL" id="MCGO01000025">
    <property type="protein sequence ID" value="ORY43520.1"/>
    <property type="molecule type" value="Genomic_DNA"/>
</dbReference>
<dbReference type="AlphaFoldDB" id="A0A1Y2C913"/>
<accession>A0A1Y2C913</accession>
<gene>
    <name evidence="1" type="ORF">BCR33DRAFT_738759</name>
</gene>
<sequence>MSIEQVVHDIPEIVYNPSNDTTDYTLSLATTFGADQFLNFPRYQSPGVWISHLHEDLPRDIENQWTKSQDSAAGEQIAAIGSGTGWRREVLDNLIDNIPDEAYGNCTLERALNEHMEEFRNNNILSTQDSSKFNVDLSSSRSKLKKFLELVTSNIKKVVNWGDNSLQLVSDYSGDIDSDFFYSKQLEDVVHRGFCDFLPKSDFKFILEKKIGYQVNRPTGEFDNNNVEIMELGEVKGQNFRVYLVYNALPDNISLDNFTTLLWDKAIAPTLEELMPFSNLQRITHDAKGKQLNSMIGRQGMRFPTCPAEGSNLTGFSAAFQSKIDQNELLKSILGDYFFLGIHQGVKDLYTSEIYMGSAVPPRTLPSWRNGHPLYKRLNSAIGQSTKPSADFQAVDGGFNIMFENTVEGVGTTVFANIKNWKRLFDSMGFEVEKNIALGCIHWGGITAKPKQQCTHKVLLVDHVDADYGYSSISVAEIMSNPVQTQKKATYFKDYIKKAHHKSYCLRVEIRGTPDAVKQFQQSMMRDIQRLDAKFKSHLVSCHQTKTILTYIEHRITCLNTLVHLVHAFLKVKPNTRIYLEETANYIHKEYITLVSQPPGYRAQQFDIFTMNYFFQQIQVFGGIPIEAFPIFHMLAHPELITVTEYRNQLPRKLKSYNLSKDQLTIESRKRKRGDTRPINVMNRQLHPDQVSNATLVHYRPSEQHIISTPNAITLDQQIEELVGLLVPTLIMELPSNLKRYPQHEQSMLDAVEITTLGLKRLIDPYNRYPYHVVKETGSADKINTYEKKLAKFVNFNLSEVQSYYMTKGTKLGPFAGYFGRLVNHIKSFDSAIIFGNRSAANAARETFREKLTIALRNKLEVLPSAGLTTNNVMWASLTIDTDQGKMQFLRVFHRDGLMGATYSSKSTGLVYLPSV</sequence>
<dbReference type="OrthoDB" id="2178888at2759"/>
<keyword evidence="2" id="KW-1185">Reference proteome</keyword>
<protein>
    <submittedName>
        <fullName evidence="1">Uncharacterized protein</fullName>
    </submittedName>
</protein>
<reference evidence="1 2" key="1">
    <citation type="submission" date="2016-07" db="EMBL/GenBank/DDBJ databases">
        <title>Pervasive Adenine N6-methylation of Active Genes in Fungi.</title>
        <authorList>
            <consortium name="DOE Joint Genome Institute"/>
            <person name="Mondo S.J."/>
            <person name="Dannebaum R.O."/>
            <person name="Kuo R.C."/>
            <person name="Labutti K."/>
            <person name="Haridas S."/>
            <person name="Kuo A."/>
            <person name="Salamov A."/>
            <person name="Ahrendt S.R."/>
            <person name="Lipzen A."/>
            <person name="Sullivan W."/>
            <person name="Andreopoulos W.B."/>
            <person name="Clum A."/>
            <person name="Lindquist E."/>
            <person name="Daum C."/>
            <person name="Ramamoorthy G.K."/>
            <person name="Gryganskyi A."/>
            <person name="Culley D."/>
            <person name="Magnuson J.K."/>
            <person name="James T.Y."/>
            <person name="O'Malley M.A."/>
            <person name="Stajich J.E."/>
            <person name="Spatafora J.W."/>
            <person name="Visel A."/>
            <person name="Grigoriev I.V."/>
        </authorList>
    </citation>
    <scope>NUCLEOTIDE SEQUENCE [LARGE SCALE GENOMIC DNA]</scope>
    <source>
        <strain evidence="1 2">JEL800</strain>
    </source>
</reference>
<comment type="caution">
    <text evidence="1">The sequence shown here is derived from an EMBL/GenBank/DDBJ whole genome shotgun (WGS) entry which is preliminary data.</text>
</comment>
<proteinExistence type="predicted"/>
<dbReference type="Proteomes" id="UP000193642">
    <property type="component" value="Unassembled WGS sequence"/>
</dbReference>
<evidence type="ECO:0000313" key="2">
    <source>
        <dbReference type="Proteomes" id="UP000193642"/>
    </source>
</evidence>